<dbReference type="AlphaFoldDB" id="A0AA44C6K3"/>
<protein>
    <submittedName>
        <fullName evidence="1">Uncharacterized protein</fullName>
    </submittedName>
</protein>
<dbReference type="EMBL" id="JAAPAP010000006">
    <property type="protein sequence ID" value="NHN77569.1"/>
    <property type="molecule type" value="Genomic_DNA"/>
</dbReference>
<comment type="caution">
    <text evidence="1">The sequence shown here is derived from an EMBL/GenBank/DDBJ whole genome shotgun (WGS) entry which is preliminary data.</text>
</comment>
<dbReference type="Proteomes" id="UP000736384">
    <property type="component" value="Unassembled WGS sequence"/>
</dbReference>
<gene>
    <name evidence="1" type="ORF">HA520_09750</name>
</gene>
<accession>A0AA44C6K3</accession>
<reference evidence="1" key="1">
    <citation type="submission" date="2020-03" db="EMBL/GenBank/DDBJ databases">
        <title>Genome assembly of Azotobacter chroococcum W5.</title>
        <authorList>
            <person name="Kannepalli A."/>
        </authorList>
    </citation>
    <scope>NUCLEOTIDE SEQUENCE</scope>
    <source>
        <strain evidence="1">W5</strain>
    </source>
</reference>
<evidence type="ECO:0000313" key="2">
    <source>
        <dbReference type="Proteomes" id="UP000736384"/>
    </source>
</evidence>
<sequence>MEEEAAEGYLYCGKLLWPAEREDYLPFPEGIEIGYSSHPALARIVEEQEKHSLRFAYQDMAITQRVMQEAVEVIIRHGSNEVCVEAGTVEASNSGLPLVISPAPAADGRVVVEPAQEPDDDK</sequence>
<proteinExistence type="predicted"/>
<organism evidence="1 2">
    <name type="scientific">Azotobacter chroococcum</name>
    <dbReference type="NCBI Taxonomy" id="353"/>
    <lineage>
        <taxon>Bacteria</taxon>
        <taxon>Pseudomonadati</taxon>
        <taxon>Pseudomonadota</taxon>
        <taxon>Gammaproteobacteria</taxon>
        <taxon>Pseudomonadales</taxon>
        <taxon>Pseudomonadaceae</taxon>
        <taxon>Azotobacter</taxon>
    </lineage>
</organism>
<evidence type="ECO:0000313" key="1">
    <source>
        <dbReference type="EMBL" id="NHN77569.1"/>
    </source>
</evidence>
<name>A0AA44C6K3_9GAMM</name>